<dbReference type="Pfam" id="PF10412">
    <property type="entry name" value="TrwB_AAD_bind"/>
    <property type="match status" value="1"/>
</dbReference>
<organism evidence="4 5">
    <name type="scientific">Aquimonas voraii</name>
    <dbReference type="NCBI Taxonomy" id="265719"/>
    <lineage>
        <taxon>Bacteria</taxon>
        <taxon>Pseudomonadati</taxon>
        <taxon>Pseudomonadota</taxon>
        <taxon>Gammaproteobacteria</taxon>
        <taxon>Lysobacterales</taxon>
        <taxon>Lysobacteraceae</taxon>
        <taxon>Aquimonas</taxon>
    </lineage>
</organism>
<proteinExistence type="predicted"/>
<keyword evidence="1" id="KW-1133">Transmembrane helix</keyword>
<evidence type="ECO:0000259" key="2">
    <source>
        <dbReference type="Pfam" id="PF10412"/>
    </source>
</evidence>
<dbReference type="PANTHER" id="PTHR30121">
    <property type="entry name" value="UNCHARACTERIZED PROTEIN YJGR-RELATED"/>
    <property type="match status" value="1"/>
</dbReference>
<evidence type="ECO:0000259" key="3">
    <source>
        <dbReference type="Pfam" id="PF12696"/>
    </source>
</evidence>
<dbReference type="InterPro" id="IPR032689">
    <property type="entry name" value="TraG-D_C"/>
</dbReference>
<dbReference type="EMBL" id="FNAG01000015">
    <property type="protein sequence ID" value="SDE04354.1"/>
    <property type="molecule type" value="Genomic_DNA"/>
</dbReference>
<sequence length="608" mass="67206">MSDPALSLENPFRPIYEFYSIAAWATSAALMGVSAYVAEYPSTPFLLFGAICLLMMARQVPKVIELLRVQRKLDGEALQFMTRDELREICKERPDSIFLGFGFNWSQAQRQLVHTIVRSDPERLAPHGDTLMGQRWMQGLGKPQPIFQPIDHNAGHTLLAGTTRAGKTRLLDSLITQAVFRGETVIILDPKGDKDLMECARQACIADGRAEDFVYFHPAFPDKSWRIDPLRNFNRATELASRIASLIPSETGADPFTAFGQMQLTNIANGILLIDEKPTLKKILTCFEGGMPHLVKSAILSYCRKTFADRGDEWEEALKRAMEGAKPDINDHATRHARFYRDYVAKHAPSQELQGLISSFTHDATHYGKMIASLLPVLTMLTSGVLGDLLSPDSEDLRDPRPITDFSRAIHNKQVVYIGLDSLSDKFVGSAIGAMFLADLTAVAGDRYNYGKDLQPVNIYVDEAAELANDPFIAMLNKAGGSKARITVATQTLGDFTSRLGSDAKSRMVLGNLNNVVALRLIDGPTQEYITETFSKTVVRHVEYSQSAKAETDEPFIFSGTTNEALKETEVALVDPQMLGALPNLEFFARISGGRLVKARIPILKSAA</sequence>
<evidence type="ECO:0000256" key="1">
    <source>
        <dbReference type="SAM" id="Phobius"/>
    </source>
</evidence>
<feature type="domain" description="TraD/TraG TraM recognition site" evidence="3">
    <location>
        <begin position="456"/>
        <end position="583"/>
    </location>
</feature>
<dbReference type="PANTHER" id="PTHR30121:SF6">
    <property type="entry name" value="SLR6007 PROTEIN"/>
    <property type="match status" value="1"/>
</dbReference>
<dbReference type="InterPro" id="IPR022458">
    <property type="entry name" value="Conjugative_coupling_TraG/TraD"/>
</dbReference>
<gene>
    <name evidence="4" type="ORF">SAMN04488509_11512</name>
</gene>
<dbReference type="OrthoDB" id="7817736at2"/>
<dbReference type="AlphaFoldDB" id="A0A1G6ZNG3"/>
<evidence type="ECO:0000313" key="4">
    <source>
        <dbReference type="EMBL" id="SDE04354.1"/>
    </source>
</evidence>
<dbReference type="InterPro" id="IPR027417">
    <property type="entry name" value="P-loop_NTPase"/>
</dbReference>
<dbReference type="InterPro" id="IPR019476">
    <property type="entry name" value="T4SS_TraD_DNA-bd"/>
</dbReference>
<dbReference type="NCBIfam" id="TIGR03743">
    <property type="entry name" value="SXT_TraD"/>
    <property type="match status" value="1"/>
</dbReference>
<feature type="domain" description="Type IV secretion system coupling protein TraD DNA-binding" evidence="2">
    <location>
        <begin position="149"/>
        <end position="193"/>
    </location>
</feature>
<accession>A0A1G6ZNG3</accession>
<dbReference type="Pfam" id="PF12696">
    <property type="entry name" value="TraG-D_C"/>
    <property type="match status" value="1"/>
</dbReference>
<dbReference type="CDD" id="cd01127">
    <property type="entry name" value="TrwB_TraG_TraD_VirD4"/>
    <property type="match status" value="2"/>
</dbReference>
<dbReference type="Proteomes" id="UP000199603">
    <property type="component" value="Unassembled WGS sequence"/>
</dbReference>
<keyword evidence="1" id="KW-0472">Membrane</keyword>
<dbReference type="STRING" id="265719.SAMN04488509_11512"/>
<dbReference type="RefSeq" id="WP_091245243.1">
    <property type="nucleotide sequence ID" value="NZ_FNAG01000015.1"/>
</dbReference>
<dbReference type="Gene3D" id="3.40.50.300">
    <property type="entry name" value="P-loop containing nucleotide triphosphate hydrolases"/>
    <property type="match status" value="2"/>
</dbReference>
<feature type="transmembrane region" description="Helical" evidence="1">
    <location>
        <begin position="18"/>
        <end position="38"/>
    </location>
</feature>
<evidence type="ECO:0000313" key="5">
    <source>
        <dbReference type="Proteomes" id="UP000199603"/>
    </source>
</evidence>
<reference evidence="4 5" key="1">
    <citation type="submission" date="2016-10" db="EMBL/GenBank/DDBJ databases">
        <authorList>
            <person name="de Groot N.N."/>
        </authorList>
    </citation>
    <scope>NUCLEOTIDE SEQUENCE [LARGE SCALE GENOMIC DNA]</scope>
    <source>
        <strain evidence="4 5">DSM 16957</strain>
    </source>
</reference>
<feature type="transmembrane region" description="Helical" evidence="1">
    <location>
        <begin position="45"/>
        <end position="61"/>
    </location>
</feature>
<keyword evidence="5" id="KW-1185">Reference proteome</keyword>
<dbReference type="SUPFAM" id="SSF52540">
    <property type="entry name" value="P-loop containing nucleoside triphosphate hydrolases"/>
    <property type="match status" value="1"/>
</dbReference>
<name>A0A1G6ZNG3_9GAMM</name>
<protein>
    <submittedName>
        <fullName evidence="4">Conjugal transfer pilus assembly protein TraD</fullName>
    </submittedName>
</protein>
<keyword evidence="1" id="KW-0812">Transmembrane</keyword>
<dbReference type="InterPro" id="IPR051162">
    <property type="entry name" value="T4SS_component"/>
</dbReference>